<dbReference type="AlphaFoldDB" id="A0A7X3LHW1"/>
<keyword evidence="3" id="KW-1185">Reference proteome</keyword>
<evidence type="ECO:0000256" key="1">
    <source>
        <dbReference type="SAM" id="SignalP"/>
    </source>
</evidence>
<dbReference type="Gene3D" id="3.40.190.10">
    <property type="entry name" value="Periplasmic binding protein-like II"/>
    <property type="match status" value="2"/>
</dbReference>
<accession>A0A7X3LHW1</accession>
<dbReference type="InterPro" id="IPR006059">
    <property type="entry name" value="SBP"/>
</dbReference>
<protein>
    <submittedName>
        <fullName evidence="2">Extracellular solute-binding protein</fullName>
    </submittedName>
</protein>
<dbReference type="Pfam" id="PF01547">
    <property type="entry name" value="SBP_bac_1"/>
    <property type="match status" value="1"/>
</dbReference>
<gene>
    <name evidence="2" type="ORF">GRF59_10035</name>
</gene>
<evidence type="ECO:0000313" key="2">
    <source>
        <dbReference type="EMBL" id="MWV43973.1"/>
    </source>
</evidence>
<dbReference type="PANTHER" id="PTHR43649:SF12">
    <property type="entry name" value="DIACETYLCHITOBIOSE BINDING PROTEIN DASA"/>
    <property type="match status" value="1"/>
</dbReference>
<comment type="caution">
    <text evidence="2">The sequence shown here is derived from an EMBL/GenBank/DDBJ whole genome shotgun (WGS) entry which is preliminary data.</text>
</comment>
<proteinExistence type="predicted"/>
<organism evidence="2 3">
    <name type="scientific">Paenibacillus dendrobii</name>
    <dbReference type="NCBI Taxonomy" id="2691084"/>
    <lineage>
        <taxon>Bacteria</taxon>
        <taxon>Bacillati</taxon>
        <taxon>Bacillota</taxon>
        <taxon>Bacilli</taxon>
        <taxon>Bacillales</taxon>
        <taxon>Paenibacillaceae</taxon>
        <taxon>Paenibacillus</taxon>
    </lineage>
</organism>
<sequence length="538" mass="59869">MKKAGLIVSCLVLMTAILAACGKSGDTSSGDSNAPVTYTMSTTDTKLKWGTAVDKAITEKTGVSIDYTPIVGDEGQKNDLWLASGDYPDMMTLSPNMTGKYRDADAIVPLEDLIDKYGPNIKKRFGKYLDLLKDPDGHIYSIYGINLAQEAPANAAASFIIQYDVLKEADYPEIKTLDQLFDILKSYYAKHPTIDGQPMIPFSGYWGGLTFTNPVIAAAGLPDQGFSILDENNNVRFGLTEPFAKEYYKFLNKLQNAGMLDKNIFGKGEENLAKIAQGRVLAEFMPGWLLSTPEKSLVASGLTERQYAKIPLFVDENTVDQSFVVPITNSSSNWVITSNAKHPERIIKMIDYLFSDEGQVLINWGVEGLQYEVKDGKRVQKQDYTDQLKKNPDIVYSDGPSGPITNLTIGDGALLDDGDYATPNTKESVIKNYDDATKEVLSKYGKETWADFLPKPTHVPSMLWQLSEPEESKAVFRKLEEALNKEVPKIILAKSDAEFETAWGNFVDQINKAGREKYEAAWTKTWNDFLKRYNDAVK</sequence>
<dbReference type="EMBL" id="WUBI01000001">
    <property type="protein sequence ID" value="MWV43973.1"/>
    <property type="molecule type" value="Genomic_DNA"/>
</dbReference>
<dbReference type="InterPro" id="IPR050490">
    <property type="entry name" value="Bact_solute-bd_prot1"/>
</dbReference>
<dbReference type="PROSITE" id="PS51257">
    <property type="entry name" value="PROKAR_LIPOPROTEIN"/>
    <property type="match status" value="1"/>
</dbReference>
<keyword evidence="1" id="KW-0732">Signal</keyword>
<feature type="chain" id="PRO_5039666365" evidence="1">
    <location>
        <begin position="20"/>
        <end position="538"/>
    </location>
</feature>
<dbReference type="Proteomes" id="UP000460318">
    <property type="component" value="Unassembled WGS sequence"/>
</dbReference>
<feature type="signal peptide" evidence="1">
    <location>
        <begin position="1"/>
        <end position="19"/>
    </location>
</feature>
<dbReference type="PANTHER" id="PTHR43649">
    <property type="entry name" value="ARABINOSE-BINDING PROTEIN-RELATED"/>
    <property type="match status" value="1"/>
</dbReference>
<evidence type="ECO:0000313" key="3">
    <source>
        <dbReference type="Proteomes" id="UP000460318"/>
    </source>
</evidence>
<reference evidence="2 3" key="1">
    <citation type="submission" date="2019-12" db="EMBL/GenBank/DDBJ databases">
        <title>Paenibacillus sp. nov., an endophytic bacterium isolated from the stem of Dendrobium.</title>
        <authorList>
            <person name="Zhao R."/>
        </authorList>
    </citation>
    <scope>NUCLEOTIDE SEQUENCE [LARGE SCALE GENOMIC DNA]</scope>
    <source>
        <strain evidence="2 3">HJL G12</strain>
    </source>
</reference>
<name>A0A7X3LHW1_9BACL</name>
<dbReference type="SUPFAM" id="SSF53850">
    <property type="entry name" value="Periplasmic binding protein-like II"/>
    <property type="match status" value="1"/>
</dbReference>